<dbReference type="AlphaFoldDB" id="A0A2I0I7A7"/>
<comment type="caution">
    <text evidence="1">The sequence shown here is derived from an EMBL/GenBank/DDBJ whole genome shotgun (WGS) entry which is preliminary data.</text>
</comment>
<proteinExistence type="predicted"/>
<reference evidence="1 2" key="1">
    <citation type="submission" date="2017-11" db="EMBL/GenBank/DDBJ databases">
        <title>De-novo sequencing of pomegranate (Punica granatum L.) genome.</title>
        <authorList>
            <person name="Akparov Z."/>
            <person name="Amiraslanov A."/>
            <person name="Hajiyeva S."/>
            <person name="Abbasov M."/>
            <person name="Kaur K."/>
            <person name="Hamwieh A."/>
            <person name="Solovyev V."/>
            <person name="Salamov A."/>
            <person name="Braich B."/>
            <person name="Kosarev P."/>
            <person name="Mahmoud A."/>
            <person name="Hajiyev E."/>
            <person name="Babayeva S."/>
            <person name="Izzatullayeva V."/>
            <person name="Mammadov A."/>
            <person name="Mammadov A."/>
            <person name="Sharifova S."/>
            <person name="Ojaghi J."/>
            <person name="Eynullazada K."/>
            <person name="Bayramov B."/>
            <person name="Abdulazimova A."/>
            <person name="Shahmuradov I."/>
        </authorList>
    </citation>
    <scope>NUCLEOTIDE SEQUENCE [LARGE SCALE GENOMIC DNA]</scope>
    <source>
        <strain evidence="2">cv. AG2017</strain>
        <tissue evidence="1">Leaf</tissue>
    </source>
</reference>
<protein>
    <recommendedName>
        <fullName evidence="3">Aminotransferase-like plant mobile domain-containing protein</fullName>
    </recommendedName>
</protein>
<accession>A0A2I0I7A7</accession>
<sequence>MARSVSFPHLDRVMPPLEEISHIWAHLRQVDRDYIRTFVGDIPMLAMCRVDWKFLGAAETFWDPVHAVFNIQVSSSHLPSRNIALSSEELQPPATSWNLTSTPPDLFWYRVYLGCIADHIDAALASVVLQVVGGREYEVALLAETIRSLDRVTRKTDRRLRGSPVLLQIWLQSHANPFGLVRPVMFFTRPESIISRLLPLLLVEECKVSEWIKIFREIAPKGFKWRTAWMPLGPMTLKCPDFNGVPLHAFTALGSGLTSGFGLASGFGPASGSSPAFTASGFGPAFGFWPRIGLRPHFWASAPHRVSALLLSFGPVSNLDPALTAFGPWLSIYCFWAPAQHLPHSSFDTSHLLLSGSSEIQNRRGFKFIQAILRGASLILSLQRPEVTAPKADHDPTLDRRRYQQYHAFDQRMDLIHLCCGRRLNAGAICAVFFKLSFALI</sequence>
<dbReference type="PANTHER" id="PTHR48200:SF1">
    <property type="entry name" value="AMINOTRANSFERASE-LIKE PLANT MOBILE DOMAIN-CONTAINING PROTEIN"/>
    <property type="match status" value="1"/>
</dbReference>
<name>A0A2I0I7A7_PUNGR</name>
<gene>
    <name evidence="1" type="ORF">CRG98_039743</name>
</gene>
<keyword evidence="2" id="KW-1185">Reference proteome</keyword>
<dbReference type="Proteomes" id="UP000233551">
    <property type="component" value="Unassembled WGS sequence"/>
</dbReference>
<dbReference type="EMBL" id="PGOL01003732">
    <property type="protein sequence ID" value="PKI39868.1"/>
    <property type="molecule type" value="Genomic_DNA"/>
</dbReference>
<evidence type="ECO:0000313" key="2">
    <source>
        <dbReference type="Proteomes" id="UP000233551"/>
    </source>
</evidence>
<evidence type="ECO:0008006" key="3">
    <source>
        <dbReference type="Google" id="ProtNLM"/>
    </source>
</evidence>
<organism evidence="1 2">
    <name type="scientific">Punica granatum</name>
    <name type="common">Pomegranate</name>
    <dbReference type="NCBI Taxonomy" id="22663"/>
    <lineage>
        <taxon>Eukaryota</taxon>
        <taxon>Viridiplantae</taxon>
        <taxon>Streptophyta</taxon>
        <taxon>Embryophyta</taxon>
        <taxon>Tracheophyta</taxon>
        <taxon>Spermatophyta</taxon>
        <taxon>Magnoliopsida</taxon>
        <taxon>eudicotyledons</taxon>
        <taxon>Gunneridae</taxon>
        <taxon>Pentapetalae</taxon>
        <taxon>rosids</taxon>
        <taxon>malvids</taxon>
        <taxon>Myrtales</taxon>
        <taxon>Lythraceae</taxon>
        <taxon>Punica</taxon>
    </lineage>
</organism>
<dbReference type="PANTHER" id="PTHR48200">
    <property type="entry name" value="PROTEIN, PUTATIVE-RELATED"/>
    <property type="match status" value="1"/>
</dbReference>
<evidence type="ECO:0000313" key="1">
    <source>
        <dbReference type="EMBL" id="PKI39868.1"/>
    </source>
</evidence>